<name>A0ABT4IBL3_9ACTO</name>
<dbReference type="SUPFAM" id="SSF52499">
    <property type="entry name" value="Isochorismatase-like hydrolases"/>
    <property type="match status" value="1"/>
</dbReference>
<evidence type="ECO:0000256" key="5">
    <source>
        <dbReference type="ARBA" id="ARBA00037900"/>
    </source>
</evidence>
<evidence type="ECO:0000256" key="6">
    <source>
        <dbReference type="ARBA" id="ARBA00039017"/>
    </source>
</evidence>
<protein>
    <recommendedName>
        <fullName evidence="6">nicotinamidase</fullName>
        <ecNumber evidence="6">3.5.1.19</ecNumber>
    </recommendedName>
    <alternativeName>
        <fullName evidence="7">Nicotinamide deamidase</fullName>
    </alternativeName>
</protein>
<evidence type="ECO:0000256" key="4">
    <source>
        <dbReference type="ARBA" id="ARBA00022801"/>
    </source>
</evidence>
<keyword evidence="4" id="KW-0378">Hydrolase</keyword>
<dbReference type="InterPro" id="IPR000868">
    <property type="entry name" value="Isochorismatase-like_dom"/>
</dbReference>
<dbReference type="PANTHER" id="PTHR11080:SF2">
    <property type="entry name" value="LD05707P"/>
    <property type="match status" value="1"/>
</dbReference>
<evidence type="ECO:0000256" key="3">
    <source>
        <dbReference type="ARBA" id="ARBA00022723"/>
    </source>
</evidence>
<dbReference type="Pfam" id="PF00857">
    <property type="entry name" value="Isochorismatase"/>
    <property type="match status" value="1"/>
</dbReference>
<keyword evidence="2" id="KW-0662">Pyridine nucleotide biosynthesis</keyword>
<dbReference type="Proteomes" id="UP001072034">
    <property type="component" value="Unassembled WGS sequence"/>
</dbReference>
<evidence type="ECO:0000313" key="10">
    <source>
        <dbReference type="Proteomes" id="UP001072034"/>
    </source>
</evidence>
<dbReference type="PANTHER" id="PTHR11080">
    <property type="entry name" value="PYRAZINAMIDASE/NICOTINAMIDASE"/>
    <property type="match status" value="1"/>
</dbReference>
<evidence type="ECO:0000259" key="8">
    <source>
        <dbReference type="Pfam" id="PF00857"/>
    </source>
</evidence>
<gene>
    <name evidence="9" type="ORF">OHJ16_13930</name>
</gene>
<comment type="caution">
    <text evidence="9">The sequence shown here is derived from an EMBL/GenBank/DDBJ whole genome shotgun (WGS) entry which is preliminary data.</text>
</comment>
<keyword evidence="10" id="KW-1185">Reference proteome</keyword>
<dbReference type="Gene3D" id="3.40.50.850">
    <property type="entry name" value="Isochorismatase-like"/>
    <property type="match status" value="1"/>
</dbReference>
<evidence type="ECO:0000313" key="9">
    <source>
        <dbReference type="EMBL" id="MCZ0859139.1"/>
    </source>
</evidence>
<organism evidence="9 10">
    <name type="scientific">Actinomyces israelii</name>
    <dbReference type="NCBI Taxonomy" id="1659"/>
    <lineage>
        <taxon>Bacteria</taxon>
        <taxon>Bacillati</taxon>
        <taxon>Actinomycetota</taxon>
        <taxon>Actinomycetes</taxon>
        <taxon>Actinomycetales</taxon>
        <taxon>Actinomycetaceae</taxon>
        <taxon>Actinomyces</taxon>
    </lineage>
</organism>
<sequence length="194" mass="20229">MTDTAGSRALIIVDVQPTFCEGGALAVAGGNAVAARVAAYAAAHREDYRLVVTTQDWHIDPGPHFSDTPDFVDTWPPHGVAGTAQAELHPALAGLHPDARVKKGQYSAAYSGFEGVADDGTDLDRILAGAGIEALDVVGLAESHCVKDTALDGRRRGYAVRVLTDLTEPVSPELGEAARAEMRAAGVELTASRS</sequence>
<proteinExistence type="inferred from homology"/>
<keyword evidence="3" id="KW-0479">Metal-binding</keyword>
<comment type="pathway">
    <text evidence="5">Cofactor biosynthesis; nicotinate biosynthesis; nicotinate from nicotinamide: step 1/1.</text>
</comment>
<feature type="domain" description="Isochorismatase-like" evidence="8">
    <location>
        <begin position="9"/>
        <end position="192"/>
    </location>
</feature>
<dbReference type="InterPro" id="IPR052347">
    <property type="entry name" value="Isochorismatase_Nicotinamidase"/>
</dbReference>
<dbReference type="RefSeq" id="WP_268918420.1">
    <property type="nucleotide sequence ID" value="NZ_JAPTMY010000040.1"/>
</dbReference>
<evidence type="ECO:0000256" key="2">
    <source>
        <dbReference type="ARBA" id="ARBA00022642"/>
    </source>
</evidence>
<dbReference type="EC" id="3.5.1.19" evidence="6"/>
<evidence type="ECO:0000256" key="7">
    <source>
        <dbReference type="ARBA" id="ARBA00043224"/>
    </source>
</evidence>
<evidence type="ECO:0000256" key="1">
    <source>
        <dbReference type="ARBA" id="ARBA00006336"/>
    </source>
</evidence>
<comment type="similarity">
    <text evidence="1">Belongs to the isochorismatase family.</text>
</comment>
<dbReference type="EMBL" id="JAPTMY010000040">
    <property type="protein sequence ID" value="MCZ0859139.1"/>
    <property type="molecule type" value="Genomic_DNA"/>
</dbReference>
<accession>A0ABT4IBL3</accession>
<reference evidence="9" key="1">
    <citation type="submission" date="2022-10" db="EMBL/GenBank/DDBJ databases">
        <title>Genome sequence of Actinomyces israelii ATCC 10048.</title>
        <authorList>
            <person name="Watt R.M."/>
            <person name="Tong W.M."/>
        </authorList>
    </citation>
    <scope>NUCLEOTIDE SEQUENCE</scope>
    <source>
        <strain evidence="9">ATCC 10048</strain>
    </source>
</reference>
<dbReference type="InterPro" id="IPR036380">
    <property type="entry name" value="Isochorismatase-like_sf"/>
</dbReference>